<dbReference type="GO" id="GO:0016592">
    <property type="term" value="C:mediator complex"/>
    <property type="evidence" value="ECO:0007669"/>
    <property type="project" value="InterPro"/>
</dbReference>
<evidence type="ECO:0000259" key="10">
    <source>
        <dbReference type="Pfam" id="PF11635"/>
    </source>
</evidence>
<evidence type="ECO:0000256" key="4">
    <source>
        <dbReference type="ARBA" id="ARBA00023015"/>
    </source>
</evidence>
<evidence type="ECO:0000256" key="5">
    <source>
        <dbReference type="ARBA" id="ARBA00023159"/>
    </source>
</evidence>
<protein>
    <recommendedName>
        <fullName evidence="3 9">Mediator of RNA polymerase II transcription subunit 16</fullName>
    </recommendedName>
    <alternativeName>
        <fullName evidence="8 9">Mediator complex subunit 16</fullName>
    </alternativeName>
</protein>
<comment type="subunit">
    <text evidence="9">Component of the Mediator complex.</text>
</comment>
<evidence type="ECO:0000256" key="8">
    <source>
        <dbReference type="ARBA" id="ARBA00032015"/>
    </source>
</evidence>
<evidence type="ECO:0000256" key="1">
    <source>
        <dbReference type="ARBA" id="ARBA00004123"/>
    </source>
</evidence>
<evidence type="ECO:0000256" key="9">
    <source>
        <dbReference type="RuleBase" id="RU364149"/>
    </source>
</evidence>
<evidence type="ECO:0000313" key="11">
    <source>
        <dbReference type="EMBL" id="KAK3671197.1"/>
    </source>
</evidence>
<keyword evidence="4 9" id="KW-0805">Transcription regulation</keyword>
<gene>
    <name evidence="11" type="primary">sin4</name>
    <name evidence="9" type="synonym">MED16</name>
    <name evidence="11" type="ORF">LTR78_008998</name>
</gene>
<evidence type="ECO:0000256" key="7">
    <source>
        <dbReference type="ARBA" id="ARBA00023242"/>
    </source>
</evidence>
<comment type="subcellular location">
    <subcellularLocation>
        <location evidence="1 9">Nucleus</location>
    </subcellularLocation>
</comment>
<comment type="function">
    <text evidence="9">Component of the Mediator complex, a coactivator involved in the regulated transcription of nearly all RNA polymerase II-dependent genes. Mediator functions as a bridge to convey information from gene-specific regulatory proteins to the basal RNA polymerase II transcription machinery. Mediator is recruited to promoters by direct interactions with regulatory proteins and serves as a scaffold for the assembly of a functional preinitiation complex with RNA polymerase II and the general transcription factors.</text>
</comment>
<evidence type="ECO:0000256" key="2">
    <source>
        <dbReference type="ARBA" id="ARBA00006543"/>
    </source>
</evidence>
<dbReference type="AlphaFoldDB" id="A0AAE0WHJ8"/>
<feature type="non-terminal residue" evidence="11">
    <location>
        <position position="910"/>
    </location>
</feature>
<accession>A0AAE0WHJ8</accession>
<dbReference type="PANTHER" id="PTHR13224">
    <property type="entry name" value="THYROID HORMONE RECEPTOR-ASSOCIATED PROTEIN-RELATED"/>
    <property type="match status" value="1"/>
</dbReference>
<evidence type="ECO:0000256" key="6">
    <source>
        <dbReference type="ARBA" id="ARBA00023163"/>
    </source>
</evidence>
<feature type="domain" description="Mediator complex subunit Med16 N-terminal" evidence="10">
    <location>
        <begin position="205"/>
        <end position="456"/>
    </location>
</feature>
<dbReference type="EMBL" id="JAUTXT010000046">
    <property type="protein sequence ID" value="KAK3671197.1"/>
    <property type="molecule type" value="Genomic_DNA"/>
</dbReference>
<sequence length="910" mass="101002">MTGVSMLDPMDDLFGEAADGLGVNVAMPAPPLTAPLLSCINDMQRTGSCSRLAWSNSGNIAHISKHGRHVDLHCVLRDPRSGDWKLSPASKHIITAPEGVKFVHLAFNRAGNELAVVDSVNGLHMYSAGSMLGHMLPAPTDASINDPSRTSLDAAVGVYWLPTYQIDFRAPFITPATKVGDHWLTSMHMSNTNLPRVHNALEGRNALMHVSATSKLTLLFQNELGVWHALHSVLEEWHTSKDILTHAAIGMEGDHLILVTHDHARRFRVYKIVINWNAVQQNPNGGVVTIAPTVDVSHLSMLGPERPELAQLTSLHILSAAAPHADPSASATTTVAAIYTHVPTAMGAVQQNDYFSMLVRWDIETVTPTLHGSFAKLKQNGPTTNTRPVTVLRRQPDILLSKIILNLQTLHHNTAIALISSLGTIDLYDRATWTPIEHLGDTTTASTLQQSGLGFSSSEHSANIAGNADCCMLACTRPDGKVETKNVSLRFGWQPIEDGITDTKGMVETAIVCLARQYTQLISMTASTDEVMAVLPRDLSKDSKVLFVRQIIKILVRVLDVSMVDQQRQQQAVLKEAMHLRALSAQLVLNETIPEVQSGADHARPRREFAAQYAYVYLHMRQNALTLMTTFAPKEKELLARQPDLVPSLTGLLKWYTNLLIYFTETFRQVNHLVTQSNGTRTATSVFQTLIHDKGNPSLILFLSSFPRVLLNMQTRVAPTFVKWVTLAHARGRLMEHKLQMEDFLHLVETMPFKYPAFIELIVEVDGAVRAAYMESGASAERRVECEIEMITQGVIPPELRPAVEQMVQKIFPKFCRGVDMGRVYFWDTEWLGIEYALPDQRKSGGGGEGGGEGLGFDALRKTPLRKGMGLRQCRKCGSKMEDLDVEGKVFWPDWLRNSQRHCFCQDSWW</sequence>
<dbReference type="PANTHER" id="PTHR13224:SF6">
    <property type="entry name" value="MEDIATOR OF RNA POLYMERASE II TRANSCRIPTION SUBUNIT 16"/>
    <property type="match status" value="1"/>
</dbReference>
<dbReference type="Pfam" id="PF11635">
    <property type="entry name" value="Med16_N"/>
    <property type="match status" value="1"/>
</dbReference>
<evidence type="ECO:0000256" key="3">
    <source>
        <dbReference type="ARBA" id="ARBA00019614"/>
    </source>
</evidence>
<keyword evidence="5 9" id="KW-0010">Activator</keyword>
<comment type="similarity">
    <text evidence="2 9">Belongs to the Mediator complex subunit 16 family.</text>
</comment>
<dbReference type="Proteomes" id="UP001274830">
    <property type="component" value="Unassembled WGS sequence"/>
</dbReference>
<dbReference type="InterPro" id="IPR021665">
    <property type="entry name" value="Mediator_Med16_N"/>
</dbReference>
<organism evidence="11 12">
    <name type="scientific">Recurvomyces mirabilis</name>
    <dbReference type="NCBI Taxonomy" id="574656"/>
    <lineage>
        <taxon>Eukaryota</taxon>
        <taxon>Fungi</taxon>
        <taxon>Dikarya</taxon>
        <taxon>Ascomycota</taxon>
        <taxon>Pezizomycotina</taxon>
        <taxon>Dothideomycetes</taxon>
        <taxon>Dothideomycetidae</taxon>
        <taxon>Mycosphaerellales</taxon>
        <taxon>Teratosphaeriaceae</taxon>
        <taxon>Recurvomyces</taxon>
    </lineage>
</organism>
<dbReference type="InterPro" id="IPR048338">
    <property type="entry name" value="Mediator_Med16"/>
</dbReference>
<name>A0AAE0WHJ8_9PEZI</name>
<keyword evidence="12" id="KW-1185">Reference proteome</keyword>
<keyword evidence="7 9" id="KW-0539">Nucleus</keyword>
<dbReference type="GO" id="GO:0045893">
    <property type="term" value="P:positive regulation of DNA-templated transcription"/>
    <property type="evidence" value="ECO:0007669"/>
    <property type="project" value="TreeGrafter"/>
</dbReference>
<proteinExistence type="inferred from homology"/>
<comment type="caution">
    <text evidence="11">The sequence shown here is derived from an EMBL/GenBank/DDBJ whole genome shotgun (WGS) entry which is preliminary data.</text>
</comment>
<reference evidence="11" key="1">
    <citation type="submission" date="2023-07" db="EMBL/GenBank/DDBJ databases">
        <title>Black Yeasts Isolated from many extreme environments.</title>
        <authorList>
            <person name="Coleine C."/>
            <person name="Stajich J.E."/>
            <person name="Selbmann L."/>
        </authorList>
    </citation>
    <scope>NUCLEOTIDE SEQUENCE</scope>
    <source>
        <strain evidence="11">CCFEE 5485</strain>
    </source>
</reference>
<evidence type="ECO:0000313" key="12">
    <source>
        <dbReference type="Proteomes" id="UP001274830"/>
    </source>
</evidence>
<keyword evidence="6 9" id="KW-0804">Transcription</keyword>